<comment type="caution">
    <text evidence="3">The sequence shown here is derived from an EMBL/GenBank/DDBJ whole genome shotgun (WGS) entry which is preliminary data.</text>
</comment>
<sequence length="247" mass="27003">MIMIYCCESYLPNSGNPYLCGDSFEPADLIRMLDEAGIDAALTIPAPEAPLPGWPPTNNETLKEAMDLYPSRILGCCHVDLHRGREAVEEFRRAVTAWGFKGLKLSVAPSDTADALARTAADLGTPVTIHTNGSADLYPRIAALAKRYPGLSIVMEHLGYRYHVGLAVEIARQCPNLYLACTVVAPAEPVVVRRVIQAVGVERMLFGSNAPWAIPYYGVAGIQRLGLGREDEELVLSGNFRRIYRMG</sequence>
<name>A0A1F6CAH4_HANXR</name>
<dbReference type="InterPro" id="IPR032465">
    <property type="entry name" value="ACMSD"/>
</dbReference>
<evidence type="ECO:0000259" key="2">
    <source>
        <dbReference type="Pfam" id="PF04909"/>
    </source>
</evidence>
<organism evidence="3 4">
    <name type="scientific">Handelsmanbacteria sp. (strain RIFCSPLOWO2_12_FULL_64_10)</name>
    <dbReference type="NCBI Taxonomy" id="1817868"/>
    <lineage>
        <taxon>Bacteria</taxon>
        <taxon>Candidatus Handelsmaniibacteriota</taxon>
    </lineage>
</organism>
<feature type="domain" description="Amidohydrolase-related" evidence="2">
    <location>
        <begin position="57"/>
        <end position="245"/>
    </location>
</feature>
<proteinExistence type="predicted"/>
<dbReference type="GO" id="GO:0016787">
    <property type="term" value="F:hydrolase activity"/>
    <property type="evidence" value="ECO:0007669"/>
    <property type="project" value="InterPro"/>
</dbReference>
<dbReference type="SUPFAM" id="SSF51556">
    <property type="entry name" value="Metallo-dependent hydrolases"/>
    <property type="match status" value="1"/>
</dbReference>
<accession>A0A1F6CAH4</accession>
<dbReference type="GO" id="GO:0016831">
    <property type="term" value="F:carboxy-lyase activity"/>
    <property type="evidence" value="ECO:0007669"/>
    <property type="project" value="InterPro"/>
</dbReference>
<keyword evidence="1" id="KW-0456">Lyase</keyword>
<dbReference type="PANTHER" id="PTHR21240">
    <property type="entry name" value="2-AMINO-3-CARBOXYLMUCONATE-6-SEMIALDEHYDE DECARBOXYLASE"/>
    <property type="match status" value="1"/>
</dbReference>
<evidence type="ECO:0000313" key="4">
    <source>
        <dbReference type="Proteomes" id="UP000178606"/>
    </source>
</evidence>
<dbReference type="Pfam" id="PF04909">
    <property type="entry name" value="Amidohydro_2"/>
    <property type="match status" value="1"/>
</dbReference>
<dbReference type="CDD" id="cd01292">
    <property type="entry name" value="metallo-dependent_hydrolases"/>
    <property type="match status" value="1"/>
</dbReference>
<gene>
    <name evidence="3" type="ORF">A3F84_16990</name>
</gene>
<dbReference type="Gene3D" id="3.20.20.140">
    <property type="entry name" value="Metal-dependent hydrolases"/>
    <property type="match status" value="1"/>
</dbReference>
<dbReference type="Proteomes" id="UP000178606">
    <property type="component" value="Unassembled WGS sequence"/>
</dbReference>
<evidence type="ECO:0000256" key="1">
    <source>
        <dbReference type="ARBA" id="ARBA00023239"/>
    </source>
</evidence>
<dbReference type="AlphaFoldDB" id="A0A1F6CAH4"/>
<evidence type="ECO:0000313" key="3">
    <source>
        <dbReference type="EMBL" id="OGG45927.1"/>
    </source>
</evidence>
<dbReference type="InterPro" id="IPR006680">
    <property type="entry name" value="Amidohydro-rel"/>
</dbReference>
<dbReference type="InterPro" id="IPR032466">
    <property type="entry name" value="Metal_Hydrolase"/>
</dbReference>
<reference evidence="3 4" key="1">
    <citation type="journal article" date="2016" name="Nat. Commun.">
        <title>Thousands of microbial genomes shed light on interconnected biogeochemical processes in an aquifer system.</title>
        <authorList>
            <person name="Anantharaman K."/>
            <person name="Brown C.T."/>
            <person name="Hug L.A."/>
            <person name="Sharon I."/>
            <person name="Castelle C.J."/>
            <person name="Probst A.J."/>
            <person name="Thomas B.C."/>
            <person name="Singh A."/>
            <person name="Wilkins M.J."/>
            <person name="Karaoz U."/>
            <person name="Brodie E.L."/>
            <person name="Williams K.H."/>
            <person name="Hubbard S.S."/>
            <person name="Banfield J.F."/>
        </authorList>
    </citation>
    <scope>NUCLEOTIDE SEQUENCE [LARGE SCALE GENOMIC DNA]</scope>
    <source>
        <strain evidence="4">RIFCSPLOWO2_12_FULL_64_10</strain>
    </source>
</reference>
<dbReference type="EMBL" id="MFKF01000356">
    <property type="protein sequence ID" value="OGG45927.1"/>
    <property type="molecule type" value="Genomic_DNA"/>
</dbReference>
<protein>
    <recommendedName>
        <fullName evidence="2">Amidohydrolase-related domain-containing protein</fullName>
    </recommendedName>
</protein>